<dbReference type="Proteomes" id="UP000371041">
    <property type="component" value="Chromosome"/>
</dbReference>
<evidence type="ECO:0000313" key="1">
    <source>
        <dbReference type="EMBL" id="QGK70746.1"/>
    </source>
</evidence>
<dbReference type="KEGG" id="sace:GIY23_15580"/>
<sequence>MSRRWIRWPLAVVALAGVVYLAIWGATVFFGARLVPAAWLPSSERIEISMSHEVTVADGWESGHSWSLTSQVSEGRQCLQSYVDGLQNVRGCTTLTDPGFRPQTVDFAESGSLLTFGTVPERAELVELTSPDGRSERVRVLRHPEVPIPLFTAVTPRPDGAVGLQIRYIDAQGQQLPT</sequence>
<dbReference type="RefSeq" id="WP_154077327.1">
    <property type="nucleotide sequence ID" value="NZ_CP045929.1"/>
</dbReference>
<gene>
    <name evidence="1" type="ORF">GIY23_15580</name>
</gene>
<keyword evidence="2" id="KW-1185">Reference proteome</keyword>
<name>A0A5Q3QBK3_9PSEU</name>
<evidence type="ECO:0008006" key="3">
    <source>
        <dbReference type="Google" id="ProtNLM"/>
    </source>
</evidence>
<dbReference type="EMBL" id="CP045929">
    <property type="protein sequence ID" value="QGK70746.1"/>
    <property type="molecule type" value="Genomic_DNA"/>
</dbReference>
<reference evidence="2" key="1">
    <citation type="submission" date="2019-11" db="EMBL/GenBank/DDBJ databases">
        <title>The complete genome sequence of Saccharopolyspora sp. E2A.</title>
        <authorList>
            <person name="Zhang G."/>
        </authorList>
    </citation>
    <scope>NUCLEOTIDE SEQUENCE [LARGE SCALE GENOMIC DNA]</scope>
    <source>
        <strain evidence="2">E2A</strain>
    </source>
</reference>
<dbReference type="AlphaFoldDB" id="A0A5Q3QBK3"/>
<organism evidence="1 2">
    <name type="scientific">Allosaccharopolyspora coralli</name>
    <dbReference type="NCBI Taxonomy" id="2665642"/>
    <lineage>
        <taxon>Bacteria</taxon>
        <taxon>Bacillati</taxon>
        <taxon>Actinomycetota</taxon>
        <taxon>Actinomycetes</taxon>
        <taxon>Pseudonocardiales</taxon>
        <taxon>Pseudonocardiaceae</taxon>
        <taxon>Allosaccharopolyspora</taxon>
    </lineage>
</organism>
<evidence type="ECO:0000313" key="2">
    <source>
        <dbReference type="Proteomes" id="UP000371041"/>
    </source>
</evidence>
<protein>
    <recommendedName>
        <fullName evidence="3">DUF1850 domain-containing protein</fullName>
    </recommendedName>
</protein>
<accession>A0A5Q3QBK3</accession>
<proteinExistence type="predicted"/>